<dbReference type="Proteomes" id="UP000790709">
    <property type="component" value="Unassembled WGS sequence"/>
</dbReference>
<proteinExistence type="predicted"/>
<evidence type="ECO:0000313" key="1">
    <source>
        <dbReference type="EMBL" id="KAH7921797.1"/>
    </source>
</evidence>
<name>A0ACB8BAI8_9AGAM</name>
<comment type="caution">
    <text evidence="1">The sequence shown here is derived from an EMBL/GenBank/DDBJ whole genome shotgun (WGS) entry which is preliminary data.</text>
</comment>
<gene>
    <name evidence="1" type="ORF">BV22DRAFT_1121917</name>
</gene>
<keyword evidence="2" id="KW-1185">Reference proteome</keyword>
<dbReference type="EMBL" id="MU266511">
    <property type="protein sequence ID" value="KAH7921797.1"/>
    <property type="molecule type" value="Genomic_DNA"/>
</dbReference>
<sequence length="412" mass="46231">MDHGVLDADLAREMVNLLGDELKRVREKLQKAEQRLSTPGSETSSSNIHREHFQAMAAENAMLQAENTELRAAIAALKSSDHSHVKQEDNSSLIMQYETSIVQIQHQLSEALSDKETAIAKLSLALEQSQKEARTLREKYSKIKVAKRECQEVIEELSAHLTHNTDALDQIRVENARLCKDSDPETFFANVKYRPVAEQPSWKSIKPYSINPANSGPKSAQTFCKSDGVVRFHEHELIWAPSGIALGVFIRPPYQFKPQSNTWEKTVRLFEAGQTKDVYYRNSQGWHYVGTYELTGDMFTLPFELTEDLDPMILQSAAKRAVISSNLVLPSQVRMAEDLYLKGVLKLEFFGIRCVGYNKELNAHLAAKEIQPPKCATQIPANGAPVTPKTGGKRKRGEDVVVPSLGKKDKKD</sequence>
<reference evidence="1" key="1">
    <citation type="journal article" date="2021" name="New Phytol.">
        <title>Evolutionary innovations through gain and loss of genes in the ectomycorrhizal Boletales.</title>
        <authorList>
            <person name="Wu G."/>
            <person name="Miyauchi S."/>
            <person name="Morin E."/>
            <person name="Kuo A."/>
            <person name="Drula E."/>
            <person name="Varga T."/>
            <person name="Kohler A."/>
            <person name="Feng B."/>
            <person name="Cao Y."/>
            <person name="Lipzen A."/>
            <person name="Daum C."/>
            <person name="Hundley H."/>
            <person name="Pangilinan J."/>
            <person name="Johnson J."/>
            <person name="Barry K."/>
            <person name="LaButti K."/>
            <person name="Ng V."/>
            <person name="Ahrendt S."/>
            <person name="Min B."/>
            <person name="Choi I.G."/>
            <person name="Park H."/>
            <person name="Plett J.M."/>
            <person name="Magnuson J."/>
            <person name="Spatafora J.W."/>
            <person name="Nagy L.G."/>
            <person name="Henrissat B."/>
            <person name="Grigoriev I.V."/>
            <person name="Yang Z.L."/>
            <person name="Xu J."/>
            <person name="Martin F.M."/>
        </authorList>
    </citation>
    <scope>NUCLEOTIDE SEQUENCE</scope>
    <source>
        <strain evidence="1">KUC20120723A-06</strain>
    </source>
</reference>
<accession>A0ACB8BAI8</accession>
<protein>
    <submittedName>
        <fullName evidence="1">Uncharacterized protein</fullName>
    </submittedName>
</protein>
<organism evidence="1 2">
    <name type="scientific">Leucogyrophana mollusca</name>
    <dbReference type="NCBI Taxonomy" id="85980"/>
    <lineage>
        <taxon>Eukaryota</taxon>
        <taxon>Fungi</taxon>
        <taxon>Dikarya</taxon>
        <taxon>Basidiomycota</taxon>
        <taxon>Agaricomycotina</taxon>
        <taxon>Agaricomycetes</taxon>
        <taxon>Agaricomycetidae</taxon>
        <taxon>Boletales</taxon>
        <taxon>Boletales incertae sedis</taxon>
        <taxon>Leucogyrophana</taxon>
    </lineage>
</organism>
<evidence type="ECO:0000313" key="2">
    <source>
        <dbReference type="Proteomes" id="UP000790709"/>
    </source>
</evidence>